<reference evidence="2" key="1">
    <citation type="submission" date="2020-10" db="EMBL/GenBank/DDBJ databases">
        <authorList>
            <person name="Han B."/>
            <person name="Lu T."/>
            <person name="Zhao Q."/>
            <person name="Huang X."/>
            <person name="Zhao Y."/>
        </authorList>
    </citation>
    <scope>NUCLEOTIDE SEQUENCE</scope>
</reference>
<name>A0A811MJW8_9POAL</name>
<dbReference type="Pfam" id="PF04488">
    <property type="entry name" value="Gly_transf_sug"/>
    <property type="match status" value="1"/>
</dbReference>
<gene>
    <name evidence="2" type="ORF">NCGR_LOCUS6978</name>
</gene>
<dbReference type="InterPro" id="IPR044789">
    <property type="entry name" value="Put_A1-4-GlycosylTfrase_plant"/>
</dbReference>
<dbReference type="PANTHER" id="PTHR46781:SF5">
    <property type="entry name" value="ALPHA 1,4-GLYCOSYLTRANSFERASE FAMILY PROTEIN"/>
    <property type="match status" value="1"/>
</dbReference>
<feature type="compositionally biased region" description="Low complexity" evidence="1">
    <location>
        <begin position="262"/>
        <end position="277"/>
    </location>
</feature>
<protein>
    <submittedName>
        <fullName evidence="2">Uncharacterized protein</fullName>
    </submittedName>
</protein>
<evidence type="ECO:0000313" key="2">
    <source>
        <dbReference type="EMBL" id="CAD6210943.1"/>
    </source>
</evidence>
<feature type="compositionally biased region" description="Basic and acidic residues" evidence="1">
    <location>
        <begin position="1"/>
        <end position="24"/>
    </location>
</feature>
<organism evidence="2 3">
    <name type="scientific">Miscanthus lutarioriparius</name>
    <dbReference type="NCBI Taxonomy" id="422564"/>
    <lineage>
        <taxon>Eukaryota</taxon>
        <taxon>Viridiplantae</taxon>
        <taxon>Streptophyta</taxon>
        <taxon>Embryophyta</taxon>
        <taxon>Tracheophyta</taxon>
        <taxon>Spermatophyta</taxon>
        <taxon>Magnoliopsida</taxon>
        <taxon>Liliopsida</taxon>
        <taxon>Poales</taxon>
        <taxon>Poaceae</taxon>
        <taxon>PACMAD clade</taxon>
        <taxon>Panicoideae</taxon>
        <taxon>Andropogonodae</taxon>
        <taxon>Andropogoneae</taxon>
        <taxon>Saccharinae</taxon>
        <taxon>Miscanthus</taxon>
    </lineage>
</organism>
<dbReference type="Proteomes" id="UP000604825">
    <property type="component" value="Unassembled WGS sequence"/>
</dbReference>
<dbReference type="Gene3D" id="3.90.550.20">
    <property type="match status" value="1"/>
</dbReference>
<feature type="compositionally biased region" description="Low complexity" evidence="1">
    <location>
        <begin position="291"/>
        <end position="305"/>
    </location>
</feature>
<dbReference type="EMBL" id="CAJGYO010000002">
    <property type="protein sequence ID" value="CAD6210943.1"/>
    <property type="molecule type" value="Genomic_DNA"/>
</dbReference>
<proteinExistence type="predicted"/>
<feature type="compositionally biased region" description="Low complexity" evidence="1">
    <location>
        <begin position="155"/>
        <end position="173"/>
    </location>
</feature>
<feature type="region of interest" description="Disordered" evidence="1">
    <location>
        <begin position="155"/>
        <end position="174"/>
    </location>
</feature>
<comment type="caution">
    <text evidence="2">The sequence shown here is derived from an EMBL/GenBank/DDBJ whole genome shotgun (WGS) entry which is preliminary data.</text>
</comment>
<accession>A0A811MJW8</accession>
<dbReference type="PANTHER" id="PTHR46781">
    <property type="entry name" value="ALPHA 1,4-GLYCOSYLTRANSFERASE FAMILY PROTEIN"/>
    <property type="match status" value="1"/>
</dbReference>
<dbReference type="AlphaFoldDB" id="A0A811MJW8"/>
<evidence type="ECO:0000256" key="1">
    <source>
        <dbReference type="SAM" id="MobiDB-lite"/>
    </source>
</evidence>
<dbReference type="SUPFAM" id="SSF53448">
    <property type="entry name" value="Nucleotide-diphospho-sugar transferases"/>
    <property type="match status" value="1"/>
</dbReference>
<keyword evidence="3" id="KW-1185">Reference proteome</keyword>
<evidence type="ECO:0000313" key="3">
    <source>
        <dbReference type="Proteomes" id="UP000604825"/>
    </source>
</evidence>
<sequence>MRSRERARELPGRGRSKSWTEGKASRGRRSSRARPVPAVTSVATARARAAVVAGGTRQARPPGKLLARLPGALAGAVQQGGVSLGSVPLRQNLSNLLRLALLYRYGGIYLDADVVVLRPLSDLRNAIGAQAVDDATGDWRRLNNAVMVFDRAHPCCTSSSPSSPPRSTGASGATTAVPCVLGGGEATPRDSRSRHHGAAAAGLLPRALEIGKTRWVKAKVENIKGESFGIHLWNRESSRLEVVDGGKASRGRRSSRAPLVPGATSAATAGARAAAATGGTGRVRPQRKPLARLPGALAGAALAGRGRPGGWGAGHRERPPWGVGRELP</sequence>
<dbReference type="InterPro" id="IPR007577">
    <property type="entry name" value="GlycoTrfase_DXD_sugar-bd_CS"/>
</dbReference>
<dbReference type="OrthoDB" id="409543at2759"/>
<dbReference type="InterPro" id="IPR029044">
    <property type="entry name" value="Nucleotide-diphossugar_trans"/>
</dbReference>
<feature type="region of interest" description="Disordered" evidence="1">
    <location>
        <begin position="1"/>
        <end position="39"/>
    </location>
</feature>
<feature type="region of interest" description="Disordered" evidence="1">
    <location>
        <begin position="244"/>
        <end position="328"/>
    </location>
</feature>